<reference evidence="8 9" key="1">
    <citation type="submission" date="2024-09" db="EMBL/GenBank/DDBJ databases">
        <title>Nodulacao em especies de Leguminosae Basais da Amazonia e Caracterizacao dos Rizobios e Bacterias Associadas aos Nodulos.</title>
        <authorList>
            <person name="Jambeiro I.C.A."/>
            <person name="Lopes I.S."/>
            <person name="Aguiar E.R.G.R."/>
            <person name="Santos A.F.J."/>
            <person name="Dos Santos J.M.F."/>
            <person name="Gross E."/>
        </authorList>
    </citation>
    <scope>NUCLEOTIDE SEQUENCE [LARGE SCALE GENOMIC DNA]</scope>
    <source>
        <strain evidence="8 9">BRUESC1165</strain>
    </source>
</reference>
<dbReference type="SUPFAM" id="SSF88713">
    <property type="entry name" value="Glycoside hydrolase/deacetylase"/>
    <property type="match status" value="1"/>
</dbReference>
<gene>
    <name evidence="8" type="ORF">ACETIH_22005</name>
</gene>
<keyword evidence="5" id="KW-0732">Signal</keyword>
<keyword evidence="9" id="KW-1185">Reference proteome</keyword>
<dbReference type="CDD" id="cd10967">
    <property type="entry name" value="CE4_GLA_like_6s"/>
    <property type="match status" value="1"/>
</dbReference>
<evidence type="ECO:0000256" key="2">
    <source>
        <dbReference type="ARBA" id="ARBA00004613"/>
    </source>
</evidence>
<dbReference type="PANTHER" id="PTHR34216:SF3">
    <property type="entry name" value="POLY-BETA-1,6-N-ACETYL-D-GLUCOSAMINE N-DEACETYLASE"/>
    <property type="match status" value="1"/>
</dbReference>
<organism evidence="8 9">
    <name type="scientific">Microvirga arabica</name>
    <dbReference type="NCBI Taxonomy" id="1128671"/>
    <lineage>
        <taxon>Bacteria</taxon>
        <taxon>Pseudomonadati</taxon>
        <taxon>Pseudomonadota</taxon>
        <taxon>Alphaproteobacteria</taxon>
        <taxon>Hyphomicrobiales</taxon>
        <taxon>Methylobacteriaceae</taxon>
        <taxon>Microvirga</taxon>
    </lineage>
</organism>
<feature type="domain" description="NodB homology" evidence="7">
    <location>
        <begin position="3"/>
        <end position="126"/>
    </location>
</feature>
<dbReference type="Pfam" id="PF01522">
    <property type="entry name" value="Polysacc_deac_1"/>
    <property type="match status" value="1"/>
</dbReference>
<protein>
    <recommendedName>
        <fullName evidence="4">Chitooligosaccharide deacetylase</fullName>
    </recommendedName>
    <alternativeName>
        <fullName evidence="6">Nodulation protein B</fullName>
    </alternativeName>
</protein>
<dbReference type="PANTHER" id="PTHR34216">
    <property type="match status" value="1"/>
</dbReference>
<evidence type="ECO:0000256" key="3">
    <source>
        <dbReference type="ARBA" id="ARBA00010973"/>
    </source>
</evidence>
<dbReference type="InterPro" id="IPR051398">
    <property type="entry name" value="Polysacch_Deacetylase"/>
</dbReference>
<dbReference type="GO" id="GO:0016787">
    <property type="term" value="F:hydrolase activity"/>
    <property type="evidence" value="ECO:0007669"/>
    <property type="project" value="UniProtKB-KW"/>
</dbReference>
<evidence type="ECO:0000256" key="5">
    <source>
        <dbReference type="ARBA" id="ARBA00022729"/>
    </source>
</evidence>
<comment type="caution">
    <text evidence="8">The sequence shown here is derived from an EMBL/GenBank/DDBJ whole genome shotgun (WGS) entry which is preliminary data.</text>
</comment>
<dbReference type="EMBL" id="JBHOMY010000089">
    <property type="protein sequence ID" value="MFC1459327.1"/>
    <property type="molecule type" value="Genomic_DNA"/>
</dbReference>
<comment type="subcellular location">
    <subcellularLocation>
        <location evidence="2">Secreted</location>
    </subcellularLocation>
</comment>
<sequence length="264" mass="29311">MKTPKKSLLITTSWDDGHPSDVRVAELLAKHGLTGTFYVPCNNSEGWPVLSAGDIATIGKRFEIGGHTRDHVVLTGMSPGEASEQILYNKLWLQDILGCEVSGFAYVRGQHNKIVRSLVESAGFRFARTVKNLMSAPGELPYQVPVTAQFFPHVTSTYLRNFLRGGPTSDRAAILSAIVSKSDIISRLLNAVEACAEQSGCFHLWGHSWEIDEYNLWDSLDHFLRLLSDCDARFVTNTDALSQFEWRSAHSSETHVKAVEAKTM</sequence>
<evidence type="ECO:0000313" key="9">
    <source>
        <dbReference type="Proteomes" id="UP001593940"/>
    </source>
</evidence>
<evidence type="ECO:0000256" key="1">
    <source>
        <dbReference type="ARBA" id="ARBA00003236"/>
    </source>
</evidence>
<evidence type="ECO:0000256" key="6">
    <source>
        <dbReference type="ARBA" id="ARBA00032976"/>
    </source>
</evidence>
<dbReference type="Gene3D" id="3.20.20.370">
    <property type="entry name" value="Glycoside hydrolase/deacetylase"/>
    <property type="match status" value="1"/>
</dbReference>
<proteinExistence type="inferred from homology"/>
<evidence type="ECO:0000313" key="8">
    <source>
        <dbReference type="EMBL" id="MFC1459327.1"/>
    </source>
</evidence>
<dbReference type="InterPro" id="IPR002509">
    <property type="entry name" value="NODB_dom"/>
</dbReference>
<name>A0ABV6YDG3_9HYPH</name>
<comment type="similarity">
    <text evidence="3">Belongs to the polysaccharide deacetylase family.</text>
</comment>
<accession>A0ABV6YDG3</accession>
<dbReference type="RefSeq" id="WP_377031004.1">
    <property type="nucleotide sequence ID" value="NZ_JBHOMY010000089.1"/>
</dbReference>
<evidence type="ECO:0000259" key="7">
    <source>
        <dbReference type="Pfam" id="PF01522"/>
    </source>
</evidence>
<comment type="function">
    <text evidence="1">Is involved in generating a small heat-stable compound (Nod), an acylated oligomer of N-acetylglucosamine, that stimulates mitosis in various plant protoplasts.</text>
</comment>
<evidence type="ECO:0000256" key="4">
    <source>
        <dbReference type="ARBA" id="ARBA00020071"/>
    </source>
</evidence>
<dbReference type="InterPro" id="IPR011330">
    <property type="entry name" value="Glyco_hydro/deAcase_b/a-brl"/>
</dbReference>
<keyword evidence="8" id="KW-0378">Hydrolase</keyword>
<dbReference type="Proteomes" id="UP001593940">
    <property type="component" value="Unassembled WGS sequence"/>
</dbReference>